<evidence type="ECO:0000313" key="3">
    <source>
        <dbReference type="Proteomes" id="UP000612808"/>
    </source>
</evidence>
<dbReference type="Pfam" id="PF12697">
    <property type="entry name" value="Abhydrolase_6"/>
    <property type="match status" value="1"/>
</dbReference>
<dbReference type="InterPro" id="IPR000073">
    <property type="entry name" value="AB_hydrolase_1"/>
</dbReference>
<dbReference type="PANTHER" id="PTHR43194">
    <property type="entry name" value="HYDROLASE ALPHA/BETA FOLD FAMILY"/>
    <property type="match status" value="1"/>
</dbReference>
<keyword evidence="3" id="KW-1185">Reference proteome</keyword>
<comment type="caution">
    <text evidence="2">The sequence shown here is derived from an EMBL/GenBank/DDBJ whole genome shotgun (WGS) entry which is preliminary data.</text>
</comment>
<dbReference type="InterPro" id="IPR050228">
    <property type="entry name" value="Carboxylesterase_BioH"/>
</dbReference>
<gene>
    <name evidence="2" type="ORF">Aru02nite_48090</name>
</gene>
<dbReference type="EMBL" id="BOMB01000028">
    <property type="protein sequence ID" value="GID13920.1"/>
    <property type="molecule type" value="Genomic_DNA"/>
</dbReference>
<dbReference type="Gene3D" id="3.40.50.1820">
    <property type="entry name" value="alpha/beta hydrolase"/>
    <property type="match status" value="1"/>
</dbReference>
<protein>
    <recommendedName>
        <fullName evidence="1">AB hydrolase-1 domain-containing protein</fullName>
    </recommendedName>
</protein>
<feature type="domain" description="AB hydrolase-1" evidence="1">
    <location>
        <begin position="16"/>
        <end position="221"/>
    </location>
</feature>
<evidence type="ECO:0000259" key="1">
    <source>
        <dbReference type="Pfam" id="PF12697"/>
    </source>
</evidence>
<sequence>MTLHVTEWGTGDRVAVLVHGITSDAAGWSGIGPALADRGYRVLAPDLPGHGHSPRAATYSLVDMADELAAAVPDTPALVIGHSLGGLLVSMVEDRIRAAHTVYEDPAWLPAATPEFMAAFRAQKDWTVDDLRAANPGWPEARYHEKIGSLGRWDPAVADSLTGMGFEPDKPGGPTLVLTVERNGLIDPDHEESLRAKGFTVLRLAGVGHSAHRDDAGTFLAALDGWLATTP</sequence>
<dbReference type="GO" id="GO:0003824">
    <property type="term" value="F:catalytic activity"/>
    <property type="evidence" value="ECO:0007669"/>
    <property type="project" value="UniProtKB-ARBA"/>
</dbReference>
<dbReference type="Proteomes" id="UP000612808">
    <property type="component" value="Unassembled WGS sequence"/>
</dbReference>
<reference evidence="2" key="1">
    <citation type="submission" date="2021-01" db="EMBL/GenBank/DDBJ databases">
        <title>Whole genome shotgun sequence of Actinocatenispora rupis NBRC 107355.</title>
        <authorList>
            <person name="Komaki H."/>
            <person name="Tamura T."/>
        </authorList>
    </citation>
    <scope>NUCLEOTIDE SEQUENCE</scope>
    <source>
        <strain evidence="2">NBRC 107355</strain>
    </source>
</reference>
<dbReference type="RefSeq" id="WP_203661408.1">
    <property type="nucleotide sequence ID" value="NZ_BAAAZM010000014.1"/>
</dbReference>
<accession>A0A8J3J3F1</accession>
<dbReference type="AlphaFoldDB" id="A0A8J3J3F1"/>
<dbReference type="InterPro" id="IPR029058">
    <property type="entry name" value="AB_hydrolase_fold"/>
</dbReference>
<dbReference type="SUPFAM" id="SSF53474">
    <property type="entry name" value="alpha/beta-Hydrolases"/>
    <property type="match status" value="1"/>
</dbReference>
<name>A0A8J3J3F1_9ACTN</name>
<organism evidence="2 3">
    <name type="scientific">Actinocatenispora rupis</name>
    <dbReference type="NCBI Taxonomy" id="519421"/>
    <lineage>
        <taxon>Bacteria</taxon>
        <taxon>Bacillati</taxon>
        <taxon>Actinomycetota</taxon>
        <taxon>Actinomycetes</taxon>
        <taxon>Micromonosporales</taxon>
        <taxon>Micromonosporaceae</taxon>
        <taxon>Actinocatenispora</taxon>
    </lineage>
</organism>
<evidence type="ECO:0000313" key="2">
    <source>
        <dbReference type="EMBL" id="GID13920.1"/>
    </source>
</evidence>
<dbReference type="PANTHER" id="PTHR43194:SF5">
    <property type="entry name" value="PIMELOYL-[ACYL-CARRIER PROTEIN] METHYL ESTER ESTERASE"/>
    <property type="match status" value="1"/>
</dbReference>
<proteinExistence type="predicted"/>